<evidence type="ECO:0000313" key="2">
    <source>
        <dbReference type="Proteomes" id="UP000251561"/>
    </source>
</evidence>
<dbReference type="KEGG" id="ffl:HYN86_01680"/>
<accession>A0A344LN89</accession>
<dbReference type="Proteomes" id="UP000251561">
    <property type="component" value="Chromosome"/>
</dbReference>
<dbReference type="RefSeq" id="WP_113676506.1">
    <property type="nucleotide sequence ID" value="NZ_CP030261.1"/>
</dbReference>
<name>A0A344LN89_9FLAO</name>
<dbReference type="EMBL" id="CP030261">
    <property type="protein sequence ID" value="AXB55381.1"/>
    <property type="molecule type" value="Genomic_DNA"/>
</dbReference>
<sequence length="428" mass="50011">MQKYLIKYLKENSESELSKKYIDFLKVELDWHIYNSERHIANVCHRDRKITLKQKITDLYKYSNALLSSNSVKESDKLNVLTAVNFSNKNSFSDFGIKLYSPIWSALGKNNISGNYTSLKFHLKIQNLIRNEDFYLYLNKELHKELESYQSHFIEQYTKNDFRALFLSTDEYFYSKYFIDVFKKMDRPSFVFSHGLPGLYSRDVDHRADYLMVWSEKIKNNYINAGFDKSKVKVIGSSKFANLPKSKILRSSLTDVLVIPISSANWHQYGYDNIVLTDKSMIVLYLYQVQNVLKKLGIKKAKYRPHPSVNKEWIHAFLDHDFYICDQEDLQTSLDKSTLVIGSTSTVLFEALMNGVNYVVFEPKDENGINMAAFKTVPPFDGSEKKIVIANDETELEKVLKFNAVTDYNVIFEYIQDFDEDVLKELIK</sequence>
<evidence type="ECO:0008006" key="3">
    <source>
        <dbReference type="Google" id="ProtNLM"/>
    </source>
</evidence>
<dbReference type="OrthoDB" id="1300600at2"/>
<evidence type="ECO:0000313" key="1">
    <source>
        <dbReference type="EMBL" id="AXB55381.1"/>
    </source>
</evidence>
<dbReference type="SUPFAM" id="SSF53756">
    <property type="entry name" value="UDP-Glycosyltransferase/glycogen phosphorylase"/>
    <property type="match status" value="1"/>
</dbReference>
<keyword evidence="2" id="KW-1185">Reference proteome</keyword>
<gene>
    <name evidence="1" type="ORF">HYN86_01680</name>
</gene>
<protein>
    <recommendedName>
        <fullName evidence="3">CDP-Glycerol:Poly(Glycerophosphate) glycerophosphotransferase</fullName>
    </recommendedName>
</protein>
<dbReference type="AlphaFoldDB" id="A0A344LN89"/>
<reference evidence="1 2" key="1">
    <citation type="submission" date="2018-06" db="EMBL/GenBank/DDBJ databases">
        <title>Genome sequencing of Flavobacterium.</title>
        <authorList>
            <person name="Baek M.-G."/>
            <person name="Yi H."/>
        </authorList>
    </citation>
    <scope>NUCLEOTIDE SEQUENCE [LARGE SCALE GENOMIC DNA]</scope>
    <source>
        <strain evidence="1 2">HYN0086</strain>
    </source>
</reference>
<organism evidence="1 2">
    <name type="scientific">Flavobacterium fluviale</name>
    <dbReference type="NCBI Taxonomy" id="2249356"/>
    <lineage>
        <taxon>Bacteria</taxon>
        <taxon>Pseudomonadati</taxon>
        <taxon>Bacteroidota</taxon>
        <taxon>Flavobacteriia</taxon>
        <taxon>Flavobacteriales</taxon>
        <taxon>Flavobacteriaceae</taxon>
        <taxon>Flavobacterium</taxon>
    </lineage>
</organism>
<proteinExistence type="predicted"/>